<organism evidence="2 3">
    <name type="scientific">Flavobacterium defluvii</name>
    <dbReference type="NCBI Taxonomy" id="370979"/>
    <lineage>
        <taxon>Bacteria</taxon>
        <taxon>Pseudomonadati</taxon>
        <taxon>Bacteroidota</taxon>
        <taxon>Flavobacteriia</taxon>
        <taxon>Flavobacteriales</taxon>
        <taxon>Flavobacteriaceae</taxon>
        <taxon>Flavobacterium</taxon>
    </lineage>
</organism>
<dbReference type="AlphaFoldDB" id="A0A1M5KMD6"/>
<keyword evidence="3" id="KW-1185">Reference proteome</keyword>
<gene>
    <name evidence="2" type="ORF">SAMN05443663_103126</name>
</gene>
<sequence length="162" mass="18199">MFASTTNYIQEFMKGKIILFSAFLIMTTAAVSAQAKNAPRSIISTTALIRKYHDQKELSGMQKGELLELYIERIKVLVKTLPYIALVTKPGVTMADLGIPDDGDHKKILDAQAIGTTTFLDTTVEFQRKMMPYSDKGNLIAAILFYENTLKSLHEFNELNEM</sequence>
<reference evidence="3" key="1">
    <citation type="submission" date="2016-11" db="EMBL/GenBank/DDBJ databases">
        <authorList>
            <person name="Varghese N."/>
            <person name="Submissions S."/>
        </authorList>
    </citation>
    <scope>NUCLEOTIDE SEQUENCE [LARGE SCALE GENOMIC DNA]</scope>
    <source>
        <strain evidence="3">DSM 17963</strain>
    </source>
</reference>
<accession>A0A1M5KMD6</accession>
<evidence type="ECO:0000313" key="3">
    <source>
        <dbReference type="Proteomes" id="UP000184071"/>
    </source>
</evidence>
<feature type="signal peptide" evidence="1">
    <location>
        <begin position="1"/>
        <end position="33"/>
    </location>
</feature>
<dbReference type="Proteomes" id="UP000184071">
    <property type="component" value="Unassembled WGS sequence"/>
</dbReference>
<dbReference type="EMBL" id="FQWC01000003">
    <property type="protein sequence ID" value="SHG53931.1"/>
    <property type="molecule type" value="Genomic_DNA"/>
</dbReference>
<proteinExistence type="predicted"/>
<name>A0A1M5KMD6_9FLAO</name>
<keyword evidence="1" id="KW-0732">Signal</keyword>
<dbReference type="STRING" id="370979.SAMN05443663_103126"/>
<feature type="chain" id="PRO_5012770558" evidence="1">
    <location>
        <begin position="34"/>
        <end position="162"/>
    </location>
</feature>
<evidence type="ECO:0000256" key="1">
    <source>
        <dbReference type="SAM" id="SignalP"/>
    </source>
</evidence>
<protein>
    <submittedName>
        <fullName evidence="2">Uncharacterized protein</fullName>
    </submittedName>
</protein>
<evidence type="ECO:0000313" key="2">
    <source>
        <dbReference type="EMBL" id="SHG53931.1"/>
    </source>
</evidence>